<keyword evidence="1" id="KW-0472">Membrane</keyword>
<dbReference type="OrthoDB" id="7271090at2"/>
<protein>
    <submittedName>
        <fullName evidence="2">Uncharacterized protein</fullName>
    </submittedName>
</protein>
<feature type="transmembrane region" description="Helical" evidence="1">
    <location>
        <begin position="201"/>
        <end position="221"/>
    </location>
</feature>
<gene>
    <name evidence="2" type="ORF">DKG74_00420</name>
</gene>
<dbReference type="Proteomes" id="UP000245461">
    <property type="component" value="Unassembled WGS sequence"/>
</dbReference>
<evidence type="ECO:0000313" key="2">
    <source>
        <dbReference type="EMBL" id="PWR25478.1"/>
    </source>
</evidence>
<organism evidence="2 3">
    <name type="scientific">Zavarzinia aquatilis</name>
    <dbReference type="NCBI Taxonomy" id="2211142"/>
    <lineage>
        <taxon>Bacteria</taxon>
        <taxon>Pseudomonadati</taxon>
        <taxon>Pseudomonadota</taxon>
        <taxon>Alphaproteobacteria</taxon>
        <taxon>Rhodospirillales</taxon>
        <taxon>Zavarziniaceae</taxon>
        <taxon>Zavarzinia</taxon>
    </lineage>
</organism>
<feature type="transmembrane region" description="Helical" evidence="1">
    <location>
        <begin position="6"/>
        <end position="26"/>
    </location>
</feature>
<evidence type="ECO:0000313" key="3">
    <source>
        <dbReference type="Proteomes" id="UP000245461"/>
    </source>
</evidence>
<evidence type="ECO:0000256" key="1">
    <source>
        <dbReference type="SAM" id="Phobius"/>
    </source>
</evidence>
<dbReference type="AlphaFoldDB" id="A0A317EEL0"/>
<reference evidence="2 3" key="1">
    <citation type="submission" date="2018-05" db="EMBL/GenBank/DDBJ databases">
        <title>Zavarzinia sp. HR-AS.</title>
        <authorList>
            <person name="Lee Y."/>
            <person name="Jeon C.O."/>
        </authorList>
    </citation>
    <scope>NUCLEOTIDE SEQUENCE [LARGE SCALE GENOMIC DNA]</scope>
    <source>
        <strain evidence="2 3">HR-AS</strain>
    </source>
</reference>
<feature type="transmembrane region" description="Helical" evidence="1">
    <location>
        <begin position="367"/>
        <end position="387"/>
    </location>
</feature>
<feature type="transmembrane region" description="Helical" evidence="1">
    <location>
        <begin position="173"/>
        <end position="195"/>
    </location>
</feature>
<proteinExistence type="predicted"/>
<keyword evidence="1" id="KW-1133">Transmembrane helix</keyword>
<keyword evidence="3" id="KW-1185">Reference proteome</keyword>
<comment type="caution">
    <text evidence="2">The sequence shown here is derived from an EMBL/GenBank/DDBJ whole genome shotgun (WGS) entry which is preliminary data.</text>
</comment>
<dbReference type="RefSeq" id="WP_109901509.1">
    <property type="nucleotide sequence ID" value="NZ_QGLE01000001.1"/>
</dbReference>
<name>A0A317EEL0_9PROT</name>
<accession>A0A317EEL0</accession>
<sequence>MILLALYLLGLCAMAVVPLAGSRALLTGIRLPRRLRADGLLPPLIAARSAEIGRRIGALSLEAVGPLKELAVALGPEDIAAAVNEAFAAEREAILHRVAGKHLGVMWRGLPGAAKVQFEDHLARNVPRAIDKALVEIVAAIDDLIDVPAMQERYFGARPLELSRMIAVVATPCFRALAVVLPALALLPLLLPAFAPGLLPMLAGAIMGYGASRLAVDWLFLPPPAGWRFRLPRRCLTPLLPERAMITTLYADTVADESFRLDIVIDELVAGRGAIATRAIVERRVAAIFARLPGRLLLNLVVSPRAMQGMIESATSELLNLLTVAAREPALVGRCAGRLRHRVRERLDAMDELAFLTMQRNVLRSELPLLHGIVAGVFLVIGLVAALL</sequence>
<keyword evidence="1" id="KW-0812">Transmembrane</keyword>
<dbReference type="EMBL" id="QGLE01000001">
    <property type="protein sequence ID" value="PWR25478.1"/>
    <property type="molecule type" value="Genomic_DNA"/>
</dbReference>